<dbReference type="PANTHER" id="PTHR34236:SF1">
    <property type="entry name" value="DIMETHYL SULFOXIDE REDUCTASE TRANSCRIPTIONAL ACTIVATOR"/>
    <property type="match status" value="1"/>
</dbReference>
<dbReference type="STRING" id="699431.SY89_02059"/>
<feature type="domain" description="HVO-0513-like N-terminal" evidence="4">
    <location>
        <begin position="2"/>
        <end position="91"/>
    </location>
</feature>
<organism evidence="5 6">
    <name type="scientific">Halolamina pelagica</name>
    <dbReference type="NCBI Taxonomy" id="699431"/>
    <lineage>
        <taxon>Archaea</taxon>
        <taxon>Methanobacteriati</taxon>
        <taxon>Methanobacteriota</taxon>
        <taxon>Stenosarchaea group</taxon>
        <taxon>Halobacteria</taxon>
        <taxon>Halobacteriales</taxon>
        <taxon>Haloferacaceae</taxon>
    </lineage>
</organism>
<dbReference type="AlphaFoldDB" id="A0A0P7GQ79"/>
<dbReference type="Proteomes" id="UP000050535">
    <property type="component" value="Unassembled WGS sequence"/>
</dbReference>
<feature type="domain" description="HTH bat-type" evidence="3">
    <location>
        <begin position="102"/>
        <end position="154"/>
    </location>
</feature>
<evidence type="ECO:0000256" key="1">
    <source>
        <dbReference type="ARBA" id="ARBA00023015"/>
    </source>
</evidence>
<comment type="caution">
    <text evidence="5">The sequence shown here is derived from an EMBL/GenBank/DDBJ whole genome shotgun (WGS) entry which is preliminary data.</text>
</comment>
<gene>
    <name evidence="5" type="primary">bat_6</name>
    <name evidence="5" type="ORF">SY89_02059</name>
</gene>
<dbReference type="Pfam" id="PF04967">
    <property type="entry name" value="HTH_10"/>
    <property type="match status" value="1"/>
</dbReference>
<keyword evidence="6" id="KW-1185">Reference proteome</keyword>
<accession>A0A0P7GQ79</accession>
<evidence type="ECO:0000259" key="3">
    <source>
        <dbReference type="Pfam" id="PF04967"/>
    </source>
</evidence>
<dbReference type="PANTHER" id="PTHR34236">
    <property type="entry name" value="DIMETHYL SULFOXIDE REDUCTASE TRANSCRIPTIONAL ACTIVATOR"/>
    <property type="match status" value="1"/>
</dbReference>
<dbReference type="InterPro" id="IPR056493">
    <property type="entry name" value="HVO_0513_N"/>
</dbReference>
<proteinExistence type="predicted"/>
<reference evidence="6" key="1">
    <citation type="submission" date="2013-11" db="EMBL/GenBank/DDBJ databases">
        <authorList>
            <person name="Hoang H.T."/>
            <person name="Killian M.L."/>
            <person name="Madson D.M."/>
            <person name="Arruda P.H.E."/>
            <person name="Sun D."/>
            <person name="Schwartz K.J."/>
            <person name="Yoon K."/>
        </authorList>
    </citation>
    <scope>NUCLEOTIDE SEQUENCE [LARGE SCALE GENOMIC DNA]</scope>
    <source>
        <strain evidence="6">CDK2</strain>
    </source>
</reference>
<dbReference type="EMBL" id="LGUC01000001">
    <property type="protein sequence ID" value="KPN31316.1"/>
    <property type="molecule type" value="Genomic_DNA"/>
</dbReference>
<dbReference type="Pfam" id="PF24278">
    <property type="entry name" value="HVO_0513_N"/>
    <property type="match status" value="1"/>
</dbReference>
<keyword evidence="1" id="KW-0805">Transcription regulation</keyword>
<evidence type="ECO:0000259" key="4">
    <source>
        <dbReference type="Pfam" id="PF24278"/>
    </source>
</evidence>
<dbReference type="InterPro" id="IPR007050">
    <property type="entry name" value="HTH_bacterioopsin"/>
</dbReference>
<protein>
    <submittedName>
        <fullName evidence="5">Bacterioopsin transcriptional activator</fullName>
    </submittedName>
</protein>
<keyword evidence="2" id="KW-0804">Transcription</keyword>
<evidence type="ECO:0000313" key="6">
    <source>
        <dbReference type="Proteomes" id="UP000050535"/>
    </source>
</evidence>
<evidence type="ECO:0000256" key="2">
    <source>
        <dbReference type="ARBA" id="ARBA00023163"/>
    </source>
</evidence>
<evidence type="ECO:0000313" key="5">
    <source>
        <dbReference type="EMBL" id="KPN31316.1"/>
    </source>
</evidence>
<name>A0A0P7GQ79_9EURY</name>
<sequence length="161" mass="17564">MLEAAPGVREWEFTSTADGTFYAFVEEETPDGDEEILDALSRTGIMTVPPIEFAADRTATFTLIGTSGAIRPALEELPDEMGMDVIRVGEYDRRRELFDSGLTGRQREAVAAAVDAGYYDSPRRGSIDDVARTLDVAASTAAEHLRKAESRVMATVLDIDD</sequence>